<keyword evidence="3 5" id="KW-0689">Ribosomal protein</keyword>
<dbReference type="KEGG" id="ptf:PROFFT_A_05450"/>
<comment type="subunit">
    <text evidence="5">Part of the 50S ribosomal subunit; part of the 5S rRNA/L5/L18/L25 subcomplex. Contacts the 5S rRNA. Binds to the 5S rRNA independently of L5 and L18.</text>
</comment>
<feature type="domain" description="Large ribosomal subunit protein bL25 L25" evidence="6">
    <location>
        <begin position="4"/>
        <end position="91"/>
    </location>
</feature>
<dbReference type="Proteomes" id="UP000683585">
    <property type="component" value="Chromosome"/>
</dbReference>
<dbReference type="FunFam" id="2.40.240.10:FF:000002">
    <property type="entry name" value="50S ribosomal protein L25"/>
    <property type="match status" value="1"/>
</dbReference>
<dbReference type="AlphaFoldDB" id="A0A8E4F0V6"/>
<evidence type="ECO:0000256" key="1">
    <source>
        <dbReference type="ARBA" id="ARBA00022730"/>
    </source>
</evidence>
<evidence type="ECO:0000256" key="5">
    <source>
        <dbReference type="HAMAP-Rule" id="MF_01336"/>
    </source>
</evidence>
<dbReference type="InterPro" id="IPR029751">
    <property type="entry name" value="Ribosomal_L25_dom"/>
</dbReference>
<proteinExistence type="inferred from homology"/>
<dbReference type="RefSeq" id="WP_216782324.1">
    <property type="nucleotide sequence ID" value="NZ_LR890047.1"/>
</dbReference>
<sequence>MYTIEATTRKEQGKSSSRRLRTIGRLPAVIYGGKEEAISVSIEHDIIWNMQEKEDFYKKVISLIIDGKEHRVKIQAVQRHVFKRRLTHIDFFRCALPQ</sequence>
<dbReference type="GO" id="GO:0003735">
    <property type="term" value="F:structural constituent of ribosome"/>
    <property type="evidence" value="ECO:0007669"/>
    <property type="project" value="InterPro"/>
</dbReference>
<keyword evidence="8" id="KW-1185">Reference proteome</keyword>
<dbReference type="HAMAP" id="MF_01336">
    <property type="entry name" value="Ribosomal_bL25"/>
    <property type="match status" value="1"/>
</dbReference>
<comment type="function">
    <text evidence="5">This is one of the proteins that binds to the 5S RNA in the ribosome where it forms part of the central protuberance.</text>
</comment>
<dbReference type="EMBL" id="LR890047">
    <property type="protein sequence ID" value="CAD6511878.1"/>
    <property type="molecule type" value="Genomic_DNA"/>
</dbReference>
<dbReference type="GO" id="GO:0006412">
    <property type="term" value="P:translation"/>
    <property type="evidence" value="ECO:0007669"/>
    <property type="project" value="UniProtKB-UniRule"/>
</dbReference>
<dbReference type="GO" id="GO:0008097">
    <property type="term" value="F:5S rRNA binding"/>
    <property type="evidence" value="ECO:0007669"/>
    <property type="project" value="InterPro"/>
</dbReference>
<evidence type="ECO:0000313" key="8">
    <source>
        <dbReference type="Proteomes" id="UP000683585"/>
    </source>
</evidence>
<organism evidence="7 8">
    <name type="scientific">Candidatus Profftia tarda</name>
    <dbReference type="NCBI Taxonomy" id="1177216"/>
    <lineage>
        <taxon>Bacteria</taxon>
        <taxon>Pseudomonadati</taxon>
        <taxon>Pseudomonadota</taxon>
        <taxon>Gammaproteobacteria</taxon>
        <taxon>Enterobacterales</taxon>
        <taxon>Enterobacteriaceae</taxon>
        <taxon>Candidatus Profftia</taxon>
    </lineage>
</organism>
<protein>
    <recommendedName>
        <fullName evidence="5">Large ribosomal subunit protein bL25</fullName>
    </recommendedName>
</protein>
<dbReference type="PANTHER" id="PTHR33284:SF1">
    <property type="entry name" value="RIBOSOMAL PROTEIN L25_GLN-TRNA SYNTHETASE, ANTI-CODON-BINDING DOMAIN-CONTAINING PROTEIN"/>
    <property type="match status" value="1"/>
</dbReference>
<evidence type="ECO:0000256" key="2">
    <source>
        <dbReference type="ARBA" id="ARBA00022884"/>
    </source>
</evidence>
<dbReference type="Pfam" id="PF01386">
    <property type="entry name" value="Ribosomal_L25p"/>
    <property type="match status" value="1"/>
</dbReference>
<dbReference type="NCBIfam" id="NF004612">
    <property type="entry name" value="PRK05943.1"/>
    <property type="match status" value="1"/>
</dbReference>
<comment type="similarity">
    <text evidence="5">Belongs to the bacterial ribosomal protein bL25 family.</text>
</comment>
<evidence type="ECO:0000313" key="7">
    <source>
        <dbReference type="EMBL" id="CAD6511878.1"/>
    </source>
</evidence>
<dbReference type="CDD" id="cd00495">
    <property type="entry name" value="Ribosomal_L25_TL5_CTC"/>
    <property type="match status" value="1"/>
</dbReference>
<reference evidence="7" key="1">
    <citation type="submission" date="2020-10" db="EMBL/GenBank/DDBJ databases">
        <authorList>
            <person name="Szabo G."/>
        </authorList>
    </citation>
    <scope>NUCLEOTIDE SEQUENCE</scope>
    <source>
        <strain evidence="7">PROFFT</strain>
    </source>
</reference>
<gene>
    <name evidence="5 7" type="primary">rplY</name>
    <name evidence="7" type="ORF">PROFFT_A_05450</name>
</gene>
<keyword evidence="2 5" id="KW-0694">RNA-binding</keyword>
<evidence type="ECO:0000259" key="6">
    <source>
        <dbReference type="Pfam" id="PF01386"/>
    </source>
</evidence>
<dbReference type="InterPro" id="IPR020930">
    <property type="entry name" value="Ribosomal_uL5_bac-type"/>
</dbReference>
<evidence type="ECO:0000256" key="3">
    <source>
        <dbReference type="ARBA" id="ARBA00022980"/>
    </source>
</evidence>
<name>A0A8E4F0V6_9ENTR</name>
<accession>A0A8E4F0V6</accession>
<keyword evidence="4 5" id="KW-0687">Ribonucleoprotein</keyword>
<dbReference type="PANTHER" id="PTHR33284">
    <property type="entry name" value="RIBOSOMAL PROTEIN L25/GLN-TRNA SYNTHETASE, ANTI-CODON-BINDING DOMAIN-CONTAINING PROTEIN"/>
    <property type="match status" value="1"/>
</dbReference>
<evidence type="ECO:0000256" key="4">
    <source>
        <dbReference type="ARBA" id="ARBA00023274"/>
    </source>
</evidence>
<dbReference type="InterPro" id="IPR020055">
    <property type="entry name" value="Ribosomal_bL25_short"/>
</dbReference>
<dbReference type="GO" id="GO:0022625">
    <property type="term" value="C:cytosolic large ribosomal subunit"/>
    <property type="evidence" value="ECO:0007669"/>
    <property type="project" value="TreeGrafter"/>
</dbReference>
<keyword evidence="1 5" id="KW-0699">rRNA-binding</keyword>